<evidence type="ECO:0000259" key="7">
    <source>
        <dbReference type="Pfam" id="PF00520"/>
    </source>
</evidence>
<feature type="transmembrane region" description="Helical" evidence="6">
    <location>
        <begin position="980"/>
        <end position="1003"/>
    </location>
</feature>
<comment type="caution">
    <text evidence="8">The sequence shown here is derived from an EMBL/GenBank/DDBJ whole genome shotgun (WGS) entry which is preliminary data.</text>
</comment>
<evidence type="ECO:0000313" key="10">
    <source>
        <dbReference type="Proteomes" id="UP000247702"/>
    </source>
</evidence>
<feature type="transmembrane region" description="Helical" evidence="6">
    <location>
        <begin position="837"/>
        <end position="867"/>
    </location>
</feature>
<feature type="transmembrane region" description="Helical" evidence="6">
    <location>
        <begin position="775"/>
        <end position="795"/>
    </location>
</feature>
<dbReference type="Pfam" id="PF00520">
    <property type="entry name" value="Ion_trans"/>
    <property type="match status" value="1"/>
</dbReference>
<reference evidence="8 10" key="1">
    <citation type="submission" date="2017-11" db="EMBL/GenBank/DDBJ databases">
        <title>The genome of Rhizophagus clarus HR1 reveals common genetic basis of auxotrophy among arbuscular mycorrhizal fungi.</title>
        <authorList>
            <person name="Kobayashi Y."/>
        </authorList>
    </citation>
    <scope>NUCLEOTIDE SEQUENCE [LARGE SCALE GENOMIC DNA]</scope>
    <source>
        <strain evidence="8 10">HR1</strain>
    </source>
</reference>
<keyword evidence="4 6" id="KW-1133">Transmembrane helix</keyword>
<dbReference type="EMBL" id="BEXD01000209">
    <property type="protein sequence ID" value="GBB85297.1"/>
    <property type="molecule type" value="Genomic_DNA"/>
</dbReference>
<accession>A0A2Z6Q5I0</accession>
<keyword evidence="2 6" id="KW-0812">Transmembrane</keyword>
<dbReference type="PANTHER" id="PTHR10582:SF2">
    <property type="entry name" value="INACTIVE"/>
    <property type="match status" value="1"/>
</dbReference>
<keyword evidence="10" id="KW-1185">Reference proteome</keyword>
<dbReference type="GO" id="GO:0005886">
    <property type="term" value="C:plasma membrane"/>
    <property type="evidence" value="ECO:0007669"/>
    <property type="project" value="TreeGrafter"/>
</dbReference>
<evidence type="ECO:0000256" key="1">
    <source>
        <dbReference type="ARBA" id="ARBA00004141"/>
    </source>
</evidence>
<dbReference type="InterPro" id="IPR005821">
    <property type="entry name" value="Ion_trans_dom"/>
</dbReference>
<feature type="domain" description="Ion transport" evidence="7">
    <location>
        <begin position="743"/>
        <end position="1013"/>
    </location>
</feature>
<dbReference type="InterPro" id="IPR015943">
    <property type="entry name" value="WD40/YVTN_repeat-like_dom_sf"/>
</dbReference>
<evidence type="ECO:0000313" key="8">
    <source>
        <dbReference type="EMBL" id="GBB85297.1"/>
    </source>
</evidence>
<dbReference type="Gene3D" id="1.10.287.70">
    <property type="match status" value="1"/>
</dbReference>
<evidence type="ECO:0000313" key="9">
    <source>
        <dbReference type="EMBL" id="GES86119.1"/>
    </source>
</evidence>
<evidence type="ECO:0000256" key="4">
    <source>
        <dbReference type="ARBA" id="ARBA00022989"/>
    </source>
</evidence>
<feature type="transmembrane region" description="Helical" evidence="6">
    <location>
        <begin position="801"/>
        <end position="825"/>
    </location>
</feature>
<dbReference type="Proteomes" id="UP000247702">
    <property type="component" value="Unassembled WGS sequence"/>
</dbReference>
<dbReference type="EMBL" id="BLAL01000160">
    <property type="protein sequence ID" value="GES86119.1"/>
    <property type="molecule type" value="Genomic_DNA"/>
</dbReference>
<proteinExistence type="predicted"/>
<keyword evidence="3" id="KW-0677">Repeat</keyword>
<keyword evidence="5 6" id="KW-0472">Membrane</keyword>
<dbReference type="Gene3D" id="2.130.10.10">
    <property type="entry name" value="YVTN repeat-like/Quinoprotein amine dehydrogenase"/>
    <property type="match status" value="1"/>
</dbReference>
<comment type="subcellular location">
    <subcellularLocation>
        <location evidence="1">Membrane</location>
        <topology evidence="1">Multi-pass membrane protein</topology>
    </subcellularLocation>
</comment>
<dbReference type="AlphaFoldDB" id="A0A2Z6Q5I0"/>
<feature type="transmembrane region" description="Helical" evidence="6">
    <location>
        <begin position="739"/>
        <end position="763"/>
    </location>
</feature>
<sequence length="1109" mass="130605">MGDKIEIDIYDNIQSKPFRKQPSKPHNGPITKIDVSPNGKYLVTYSQFDSSIFGWKVEDISEGKLEPDNKTIKINLNIFSGKIEQICVSDDKKLAYIRDKRLGIIDMKNNETESNLQSNARYCTFNLKGELIVYGILQNRATIWIYSARTKNGKWVCKRTYEIRKDSKFIGTSRDGKLYFTSNNFIYECNILADKSIRMFCNYENNENNVKLMNKISSNERFTCLKTKNKITIHSIVLDIPIASLDINNDDQIYNFMKQAGLSNLLLPLLGKGAIQNCIMRNCWKRCLDQLKQDNKLPDEYQTEDLPNLPYNIQTTGEYAYGILDGYVWKIKLEEKIPKMDFTSENSDEIIENWYFEIKKMHETHYKTYEYLTTHLLNPYYMSIRYEDISAEKFKGKNMELSHNLIKWKIEVGHKNCENINLRVYKKINVSSDKWNLICNKKGIEKCNICYKPKLLNDNHIILLTTTGIYIYYFNEVIKSISLSYFYYMNLDKYSDDVEKLQDNYKKVLSNQILPLPNYDSFKLNDRASYIIDNKESLLIYGTELLSFAIKEHKLELIDKIYKKCLSHFEKDLGNNRMFLSIISCMMPLLNKYYPEYISKYSIETNLIIDSPFYNIKHQNDNLHLYSFQVINLTQSSKFKMLCYNYGKTYYILNTIQQSITQLTSFFNKISTRTTNSTIPTIIFMVPYIKFINYPQIYKWSSELIKPQPSPFIETINKNIYKTWNGEALINFKWNTYGIYYYMIIWIMFLALLGCFTAVATIPQLYNNEDIRKQLLITSIILGFIHLSFEIRQIIYNPIEWIYDFWNLFDIIAYLLPICTSIIWLQTNDRNDHVIQLLSFSCLFLDIKFLLFFRAFESFGVYFAIIISVGRQIIAFLLVLFIIIISFAHAFYILLLPKSDVSFDKRIIDDDPNNPWNIVPTYNQVFENGSIDSNPFIIQPPNENTNMFIDFKTALFAMYKFLTGDSSALSNWSYSKDPSLAILIVLFSLLIVVYLMNLFIGLLNNAIDKDNDRVSYLIQKAKILAEIELFYLLPNQRRWKTWFPEVIHYYADVDKTREMVKEMISKGEWNTKEFPKLKEDLLDKLNIQPVDEVSLRNLLEEIQKMQSKL</sequence>
<gene>
    <name evidence="9" type="ORF">RCL2_001319100</name>
    <name evidence="8" type="ORF">RclHR1_11860004</name>
</gene>
<protein>
    <recommendedName>
        <fullName evidence="7">Ion transport domain-containing protein</fullName>
    </recommendedName>
</protein>
<dbReference type="GO" id="GO:0098703">
    <property type="term" value="P:calcium ion import across plasma membrane"/>
    <property type="evidence" value="ECO:0007669"/>
    <property type="project" value="TreeGrafter"/>
</dbReference>
<evidence type="ECO:0000256" key="2">
    <source>
        <dbReference type="ARBA" id="ARBA00022692"/>
    </source>
</evidence>
<organism evidence="8 10">
    <name type="scientific">Rhizophagus clarus</name>
    <dbReference type="NCBI Taxonomy" id="94130"/>
    <lineage>
        <taxon>Eukaryota</taxon>
        <taxon>Fungi</taxon>
        <taxon>Fungi incertae sedis</taxon>
        <taxon>Mucoromycota</taxon>
        <taxon>Glomeromycotina</taxon>
        <taxon>Glomeromycetes</taxon>
        <taxon>Glomerales</taxon>
        <taxon>Glomeraceae</taxon>
        <taxon>Rhizophagus</taxon>
    </lineage>
</organism>
<dbReference type="InterPro" id="IPR024862">
    <property type="entry name" value="TRPV"/>
</dbReference>
<evidence type="ECO:0000256" key="3">
    <source>
        <dbReference type="ARBA" id="ARBA00022737"/>
    </source>
</evidence>
<dbReference type="Proteomes" id="UP000615446">
    <property type="component" value="Unassembled WGS sequence"/>
</dbReference>
<feature type="transmembrane region" description="Helical" evidence="6">
    <location>
        <begin position="873"/>
        <end position="896"/>
    </location>
</feature>
<dbReference type="OrthoDB" id="2352140at2759"/>
<name>A0A2Z6Q5I0_9GLOM</name>
<dbReference type="SUPFAM" id="SSF82171">
    <property type="entry name" value="DPP6 N-terminal domain-like"/>
    <property type="match status" value="1"/>
</dbReference>
<dbReference type="PANTHER" id="PTHR10582">
    <property type="entry name" value="TRANSIENT RECEPTOR POTENTIAL ION CHANNEL PROTEIN"/>
    <property type="match status" value="1"/>
</dbReference>
<evidence type="ECO:0000256" key="6">
    <source>
        <dbReference type="SAM" id="Phobius"/>
    </source>
</evidence>
<evidence type="ECO:0000256" key="5">
    <source>
        <dbReference type="ARBA" id="ARBA00023136"/>
    </source>
</evidence>
<reference evidence="9" key="2">
    <citation type="submission" date="2019-10" db="EMBL/GenBank/DDBJ databases">
        <title>Conservation and host-specific expression of non-tandemly repeated heterogenous ribosome RNA gene in arbuscular mycorrhizal fungi.</title>
        <authorList>
            <person name="Maeda T."/>
            <person name="Kobayashi Y."/>
            <person name="Nakagawa T."/>
            <person name="Ezawa T."/>
            <person name="Yamaguchi K."/>
            <person name="Bino T."/>
            <person name="Nishimoto Y."/>
            <person name="Shigenobu S."/>
            <person name="Kawaguchi M."/>
        </authorList>
    </citation>
    <scope>NUCLEOTIDE SEQUENCE</scope>
    <source>
        <strain evidence="9">HR1</strain>
    </source>
</reference>
<dbReference type="GO" id="GO:0005216">
    <property type="term" value="F:monoatomic ion channel activity"/>
    <property type="evidence" value="ECO:0007669"/>
    <property type="project" value="InterPro"/>
</dbReference>
<dbReference type="STRING" id="94130.A0A2Z6Q5I0"/>